<protein>
    <submittedName>
        <fullName evidence="1">Uncharacterized protein</fullName>
    </submittedName>
</protein>
<evidence type="ECO:0000313" key="2">
    <source>
        <dbReference type="Proteomes" id="UP000078200"/>
    </source>
</evidence>
<organism evidence="1 2">
    <name type="scientific">Glossina austeni</name>
    <name type="common">Savannah tsetse fly</name>
    <dbReference type="NCBI Taxonomy" id="7395"/>
    <lineage>
        <taxon>Eukaryota</taxon>
        <taxon>Metazoa</taxon>
        <taxon>Ecdysozoa</taxon>
        <taxon>Arthropoda</taxon>
        <taxon>Hexapoda</taxon>
        <taxon>Insecta</taxon>
        <taxon>Pterygota</taxon>
        <taxon>Neoptera</taxon>
        <taxon>Endopterygota</taxon>
        <taxon>Diptera</taxon>
        <taxon>Brachycera</taxon>
        <taxon>Muscomorpha</taxon>
        <taxon>Hippoboscoidea</taxon>
        <taxon>Glossinidae</taxon>
        <taxon>Glossina</taxon>
    </lineage>
</organism>
<proteinExistence type="predicted"/>
<name>A0A1A9V0J1_GLOAU</name>
<dbReference type="AlphaFoldDB" id="A0A1A9V0J1"/>
<dbReference type="Proteomes" id="UP000078200">
    <property type="component" value="Unassembled WGS sequence"/>
</dbReference>
<keyword evidence="2" id="KW-1185">Reference proteome</keyword>
<reference evidence="1" key="1">
    <citation type="submission" date="2020-05" db="UniProtKB">
        <authorList>
            <consortium name="EnsemblMetazoa"/>
        </authorList>
    </citation>
    <scope>IDENTIFICATION</scope>
    <source>
        <strain evidence="1">TTRI</strain>
    </source>
</reference>
<sequence>MHPFSPRIPSNNQKTQKVSGVDLGGESTFGLNLRKLLFDDAPILARTVINFHFTDPSLIQACDSKNTHNLTQEIAESSKYCVIQTIFINNVLAPVANTTTTHENLLTLLKDR</sequence>
<accession>A0A1A9V0J1</accession>
<dbReference type="EnsemblMetazoa" id="GAUT021769-RA">
    <property type="protein sequence ID" value="GAUT021769-PA"/>
    <property type="gene ID" value="GAUT021769"/>
</dbReference>
<dbReference type="VEuPathDB" id="VectorBase:GAUT021769"/>
<evidence type="ECO:0000313" key="1">
    <source>
        <dbReference type="EnsemblMetazoa" id="GAUT021769-PA"/>
    </source>
</evidence>